<evidence type="ECO:0000313" key="3">
    <source>
        <dbReference type="Proteomes" id="UP000231480"/>
    </source>
</evidence>
<dbReference type="Proteomes" id="UP000231480">
    <property type="component" value="Unassembled WGS sequence"/>
</dbReference>
<evidence type="ECO:0000259" key="1">
    <source>
        <dbReference type="SMART" id="SM00873"/>
    </source>
</evidence>
<dbReference type="PANTHER" id="PTHR39209:SF2">
    <property type="entry name" value="CYTOPLASMIC PROTEIN"/>
    <property type="match status" value="1"/>
</dbReference>
<dbReference type="Pfam" id="PF03483">
    <property type="entry name" value="B3_4"/>
    <property type="match status" value="1"/>
</dbReference>
<accession>A0A2G9YFD3</accession>
<dbReference type="GO" id="GO:0003723">
    <property type="term" value="F:RNA binding"/>
    <property type="evidence" value="ECO:0007669"/>
    <property type="project" value="InterPro"/>
</dbReference>
<dbReference type="EMBL" id="PCRH01000023">
    <property type="protein sequence ID" value="PIP17231.1"/>
    <property type="molecule type" value="Genomic_DNA"/>
</dbReference>
<evidence type="ECO:0000313" key="2">
    <source>
        <dbReference type="EMBL" id="PIP17231.1"/>
    </source>
</evidence>
<dbReference type="InterPro" id="IPR005146">
    <property type="entry name" value="B3/B4_tRNA-bd"/>
</dbReference>
<comment type="caution">
    <text evidence="2">The sequence shown here is derived from an EMBL/GenBank/DDBJ whole genome shotgun (WGS) entry which is preliminary data.</text>
</comment>
<organism evidence="2 3">
    <name type="scientific">Candidatus Portnoybacteria bacterium CG23_combo_of_CG06-09_8_20_14_all_37_13</name>
    <dbReference type="NCBI Taxonomy" id="1974819"/>
    <lineage>
        <taxon>Bacteria</taxon>
        <taxon>Candidatus Portnoyibacteriota</taxon>
    </lineage>
</organism>
<sequence length="234" mass="26307">MKKIIIDQEIFEKFPSFNRGVVVVSDIVNASGNKRIKRLLNKEIGEKMGQNLMENELVRAWDEAHLKFGSNPDEFLPSIKSLLKRITKGGGLPFINSVVALFNYISIKYLIPCGGDDVEKVEGNLRLGLAKGNEIFIPLGTNDKESPEAGEIIYFDDKTLRVMCRRWNWRNGDLTKITEATNKIVINLDGIKPATPALIEQARDELASLLIEHCQAKTTTDLLNKDKPEVEIDL</sequence>
<proteinExistence type="predicted"/>
<dbReference type="Gene3D" id="3.50.40.10">
    <property type="entry name" value="Phenylalanyl-trna Synthetase, Chain B, domain 3"/>
    <property type="match status" value="1"/>
</dbReference>
<name>A0A2G9YFD3_9BACT</name>
<dbReference type="InterPro" id="IPR020825">
    <property type="entry name" value="Phe-tRNA_synthase-like_B3/B4"/>
</dbReference>
<dbReference type="SMART" id="SM00873">
    <property type="entry name" value="B3_4"/>
    <property type="match status" value="1"/>
</dbReference>
<feature type="domain" description="B3/B4 tRNA-binding" evidence="1">
    <location>
        <begin position="59"/>
        <end position="215"/>
    </location>
</feature>
<dbReference type="GO" id="GO:0004826">
    <property type="term" value="F:phenylalanine-tRNA ligase activity"/>
    <property type="evidence" value="ECO:0007669"/>
    <property type="project" value="InterPro"/>
</dbReference>
<dbReference type="SUPFAM" id="SSF56037">
    <property type="entry name" value="PheT/TilS domain"/>
    <property type="match status" value="1"/>
</dbReference>
<gene>
    <name evidence="2" type="ORF">COX44_01025</name>
</gene>
<reference evidence="2 3" key="1">
    <citation type="submission" date="2017-09" db="EMBL/GenBank/DDBJ databases">
        <title>Depth-based differentiation of microbial function through sediment-hosted aquifers and enrichment of novel symbionts in the deep terrestrial subsurface.</title>
        <authorList>
            <person name="Probst A.J."/>
            <person name="Ladd B."/>
            <person name="Jarett J.K."/>
            <person name="Geller-Mcgrath D.E."/>
            <person name="Sieber C.M."/>
            <person name="Emerson J.B."/>
            <person name="Anantharaman K."/>
            <person name="Thomas B.C."/>
            <person name="Malmstrom R."/>
            <person name="Stieglmeier M."/>
            <person name="Klingl A."/>
            <person name="Woyke T."/>
            <person name="Ryan C.M."/>
            <person name="Banfield J.F."/>
        </authorList>
    </citation>
    <scope>NUCLEOTIDE SEQUENCE [LARGE SCALE GENOMIC DNA]</scope>
    <source>
        <strain evidence="2">CG23_combo_of_CG06-09_8_20_14_all_37_13</strain>
    </source>
</reference>
<protein>
    <recommendedName>
        <fullName evidence="1">B3/B4 tRNA-binding domain-containing protein</fullName>
    </recommendedName>
</protein>
<dbReference type="PANTHER" id="PTHR39209">
    <property type="match status" value="1"/>
</dbReference>
<dbReference type="AlphaFoldDB" id="A0A2G9YFD3"/>